<protein>
    <recommendedName>
        <fullName evidence="3">F-box domain-containing protein</fullName>
    </recommendedName>
</protein>
<evidence type="ECO:0008006" key="3">
    <source>
        <dbReference type="Google" id="ProtNLM"/>
    </source>
</evidence>
<dbReference type="Proteomes" id="UP001610335">
    <property type="component" value="Unassembled WGS sequence"/>
</dbReference>
<gene>
    <name evidence="1" type="ORF">BDW59DRAFT_169207</name>
</gene>
<evidence type="ECO:0000313" key="1">
    <source>
        <dbReference type="EMBL" id="KAL2832937.1"/>
    </source>
</evidence>
<comment type="caution">
    <text evidence="1">The sequence shown here is derived from an EMBL/GenBank/DDBJ whole genome shotgun (WGS) entry which is preliminary data.</text>
</comment>
<organism evidence="1 2">
    <name type="scientific">Aspergillus cavernicola</name>
    <dbReference type="NCBI Taxonomy" id="176166"/>
    <lineage>
        <taxon>Eukaryota</taxon>
        <taxon>Fungi</taxon>
        <taxon>Dikarya</taxon>
        <taxon>Ascomycota</taxon>
        <taxon>Pezizomycotina</taxon>
        <taxon>Eurotiomycetes</taxon>
        <taxon>Eurotiomycetidae</taxon>
        <taxon>Eurotiales</taxon>
        <taxon>Aspergillaceae</taxon>
        <taxon>Aspergillus</taxon>
        <taxon>Aspergillus subgen. Nidulantes</taxon>
    </lineage>
</organism>
<name>A0ABR4IZF0_9EURO</name>
<reference evidence="1 2" key="1">
    <citation type="submission" date="2024-07" db="EMBL/GenBank/DDBJ databases">
        <title>Section-level genome sequencing and comparative genomics of Aspergillus sections Usti and Cavernicolus.</title>
        <authorList>
            <consortium name="Lawrence Berkeley National Laboratory"/>
            <person name="Nybo J.L."/>
            <person name="Vesth T.C."/>
            <person name="Theobald S."/>
            <person name="Frisvad J.C."/>
            <person name="Larsen T.O."/>
            <person name="Kjaerboelling I."/>
            <person name="Rothschild-Mancinelli K."/>
            <person name="Lyhne E.K."/>
            <person name="Kogle M.E."/>
            <person name="Barry K."/>
            <person name="Clum A."/>
            <person name="Na H."/>
            <person name="Ledsgaard L."/>
            <person name="Lin J."/>
            <person name="Lipzen A."/>
            <person name="Kuo A."/>
            <person name="Riley R."/>
            <person name="Mondo S."/>
            <person name="LaButti K."/>
            <person name="Haridas S."/>
            <person name="Pangalinan J."/>
            <person name="Salamov A.A."/>
            <person name="Simmons B.A."/>
            <person name="Magnuson J.K."/>
            <person name="Chen J."/>
            <person name="Drula E."/>
            <person name="Henrissat B."/>
            <person name="Wiebenga A."/>
            <person name="Lubbers R.J."/>
            <person name="Gomes A.C."/>
            <person name="Makela M.R."/>
            <person name="Stajich J."/>
            <person name="Grigoriev I.V."/>
            <person name="Mortensen U.H."/>
            <person name="De vries R.P."/>
            <person name="Baker S.E."/>
            <person name="Andersen M.R."/>
        </authorList>
    </citation>
    <scope>NUCLEOTIDE SEQUENCE [LARGE SCALE GENOMIC DNA]</scope>
    <source>
        <strain evidence="1 2">CBS 600.67</strain>
    </source>
</reference>
<keyword evidence="2" id="KW-1185">Reference proteome</keyword>
<proteinExistence type="predicted"/>
<evidence type="ECO:0000313" key="2">
    <source>
        <dbReference type="Proteomes" id="UP001610335"/>
    </source>
</evidence>
<sequence length="510" mass="57562">MTITFQSLPLEPTCLSFVQRLSIEGFIPAAKYNDNIEDPDLPGPAQRSCPGEDEWTDLGTRHSNVLPSSNIIPIDIDEMAPWIPLSEFTRKLSGLRDLLWIAWTHCPPSLLDVLRHDLPNCRLHLRASTFNHLYSTVHLPNIRMGNIQNAAVYTERAITQLAAGLAPNLTHVYMHYNNPSPLVYDETRQKPPRGHLFTERLSSLSHICSLGLHNPSLESIETWSKHTPFSNLTTLQLCGNYNYQLLVKLTTYKFSSLKNLVLCFKENIAPRCCYGVVAGLDKDPDSLLSRLPPLESLLITAPYAEQPLAIPFEHHGPILQKLGHVLSRPMRHPGRGTHIAPGLIKEIHAHYTKLRHLTIRIPRTQGNRDEVNLYRALHILPLSSLTLELDCTAIGKDPEPVLANLAIDESLVRSIFSTITGSDSSSLLLQTLRIEVFMSLTIGTVEIFYALMGETIWEVFCAPDGVFVHESLRDKRNSWRAKGPQRNDWMADVPSEKAFRELWPFPLQLE</sequence>
<accession>A0ABR4IZF0</accession>
<dbReference type="EMBL" id="JBFXLS010000005">
    <property type="protein sequence ID" value="KAL2832937.1"/>
    <property type="molecule type" value="Genomic_DNA"/>
</dbReference>